<name>A0ACC2TE55_9FUNG</name>
<keyword evidence="2" id="KW-1185">Reference proteome</keyword>
<reference evidence="1" key="1">
    <citation type="submission" date="2022-04" db="EMBL/GenBank/DDBJ databases">
        <title>Genome of the entomopathogenic fungus Entomophthora muscae.</title>
        <authorList>
            <person name="Elya C."/>
            <person name="Lovett B.R."/>
            <person name="Lee E."/>
            <person name="Macias A.M."/>
            <person name="Hajek A.E."/>
            <person name="De Bivort B.L."/>
            <person name="Kasson M.T."/>
            <person name="De Fine Licht H.H."/>
            <person name="Stajich J.E."/>
        </authorList>
    </citation>
    <scope>NUCLEOTIDE SEQUENCE</scope>
    <source>
        <strain evidence="1">Berkeley</strain>
    </source>
</reference>
<accession>A0ACC2TE55</accession>
<proteinExistence type="predicted"/>
<gene>
    <name evidence="1" type="ORF">DSO57_1024134</name>
</gene>
<sequence>MIQGEYLWILVLGLIVAAIDAFGIGANDVANSFATAVSSKSLTLRQACVIAVFTEFLGAFLLGRGTAKTISSGIIDINLFSNKPELLMFAMLCALMGSSFWVLFATRMGWPVSTTHSIVGAIVGVGISGFGVLAVDWSWKGLPQIIASWFISPAFAGVMAVVVFLPIKHGVLGHANSFRRGLVAVPIIFFLTAVIDSFYLVEKVIKDRNPLSKGATAAIVLGMASSIALFCQFFFVPWLKRCIQGEEDLKFYHVFAIPFLATRPKKMTTKDMEEGKGEVSSMWARVKGVALRGVNKDVLNMDTDHLRQVHDSAARFDDNTEYMFSFLQVITSCMASFAHGSNDVANAVGPISTIIYIYNTGHISPDGVTPVPSWVLISGGLFIDLGLVTYGYNIMRSLGNKITYHSPSRGFSMELSASIAVLTATFLKWPVSTTHCITGSTAAVGLCNGDVHAVNWRMLAWCMFSWILTLPVAGLVAGLLFAFGTRSPSFTVA</sequence>
<dbReference type="EMBL" id="QTSX02002969">
    <property type="protein sequence ID" value="KAJ9072741.1"/>
    <property type="molecule type" value="Genomic_DNA"/>
</dbReference>
<organism evidence="1 2">
    <name type="scientific">Entomophthora muscae</name>
    <dbReference type="NCBI Taxonomy" id="34485"/>
    <lineage>
        <taxon>Eukaryota</taxon>
        <taxon>Fungi</taxon>
        <taxon>Fungi incertae sedis</taxon>
        <taxon>Zoopagomycota</taxon>
        <taxon>Entomophthoromycotina</taxon>
        <taxon>Entomophthoromycetes</taxon>
        <taxon>Entomophthorales</taxon>
        <taxon>Entomophthoraceae</taxon>
        <taxon>Entomophthora</taxon>
    </lineage>
</organism>
<evidence type="ECO:0000313" key="2">
    <source>
        <dbReference type="Proteomes" id="UP001165960"/>
    </source>
</evidence>
<protein>
    <submittedName>
        <fullName evidence="1">Uncharacterized protein</fullName>
    </submittedName>
</protein>
<evidence type="ECO:0000313" key="1">
    <source>
        <dbReference type="EMBL" id="KAJ9072741.1"/>
    </source>
</evidence>
<comment type="caution">
    <text evidence="1">The sequence shown here is derived from an EMBL/GenBank/DDBJ whole genome shotgun (WGS) entry which is preliminary data.</text>
</comment>
<dbReference type="Proteomes" id="UP001165960">
    <property type="component" value="Unassembled WGS sequence"/>
</dbReference>